<gene>
    <name evidence="1" type="ORF">Cri9333_1391</name>
</gene>
<protein>
    <submittedName>
        <fullName evidence="1">Uncharacterized protein</fullName>
    </submittedName>
</protein>
<dbReference type="STRING" id="1173022.Cri9333_1391"/>
<dbReference type="EMBL" id="CP003620">
    <property type="protein sequence ID" value="AFZ12285.1"/>
    <property type="molecule type" value="Genomic_DNA"/>
</dbReference>
<dbReference type="eggNOG" id="COG0494">
    <property type="taxonomic scope" value="Bacteria"/>
</dbReference>
<accession>K9VYP2</accession>
<name>K9VYP2_9CYAN</name>
<reference evidence="1 2" key="1">
    <citation type="submission" date="2012-06" db="EMBL/GenBank/DDBJ databases">
        <title>Finished chromosome of genome of Crinalium epipsammum PCC 9333.</title>
        <authorList>
            <consortium name="US DOE Joint Genome Institute"/>
            <person name="Gugger M."/>
            <person name="Coursin T."/>
            <person name="Rippka R."/>
            <person name="Tandeau De Marsac N."/>
            <person name="Huntemann M."/>
            <person name="Wei C.-L."/>
            <person name="Han J."/>
            <person name="Detter J.C."/>
            <person name="Han C."/>
            <person name="Tapia R."/>
            <person name="Davenport K."/>
            <person name="Daligault H."/>
            <person name="Erkkila T."/>
            <person name="Gu W."/>
            <person name="Munk A.C.C."/>
            <person name="Teshima H."/>
            <person name="Xu Y."/>
            <person name="Chain P."/>
            <person name="Chen A."/>
            <person name="Krypides N."/>
            <person name="Mavromatis K."/>
            <person name="Markowitz V."/>
            <person name="Szeto E."/>
            <person name="Ivanova N."/>
            <person name="Mikhailova N."/>
            <person name="Ovchinnikova G."/>
            <person name="Pagani I."/>
            <person name="Pati A."/>
            <person name="Goodwin L."/>
            <person name="Peters L."/>
            <person name="Pitluck S."/>
            <person name="Woyke T."/>
            <person name="Kerfeld C."/>
        </authorList>
    </citation>
    <scope>NUCLEOTIDE SEQUENCE [LARGE SCALE GENOMIC DNA]</scope>
    <source>
        <strain evidence="1 2">PCC 9333</strain>
    </source>
</reference>
<dbReference type="KEGG" id="cep:Cri9333_1391"/>
<dbReference type="HOGENOM" id="CLU_2154170_0_0_3"/>
<dbReference type="Proteomes" id="UP000010472">
    <property type="component" value="Chromosome"/>
</dbReference>
<proteinExistence type="predicted"/>
<dbReference type="PATRIC" id="fig|1173022.3.peg.1508"/>
<sequence>MNLSLSMKHFCEHWIQEWCEENGWTDLVIDSGNYWAFPPGAVMPEPIPPRALKLIKANKGFCFEEKLCVAAALVVSFSGSICAYVIKSPIPLVLAFSFTALMVPLLEVEEV</sequence>
<dbReference type="RefSeq" id="WP_015202407.1">
    <property type="nucleotide sequence ID" value="NC_019753.1"/>
</dbReference>
<keyword evidence="2" id="KW-1185">Reference proteome</keyword>
<organism evidence="1 2">
    <name type="scientific">Crinalium epipsammum PCC 9333</name>
    <dbReference type="NCBI Taxonomy" id="1173022"/>
    <lineage>
        <taxon>Bacteria</taxon>
        <taxon>Bacillati</taxon>
        <taxon>Cyanobacteriota</taxon>
        <taxon>Cyanophyceae</taxon>
        <taxon>Gomontiellales</taxon>
        <taxon>Gomontiellaceae</taxon>
        <taxon>Crinalium</taxon>
    </lineage>
</organism>
<dbReference type="AlphaFoldDB" id="K9VYP2"/>
<evidence type="ECO:0000313" key="1">
    <source>
        <dbReference type="EMBL" id="AFZ12285.1"/>
    </source>
</evidence>
<evidence type="ECO:0000313" key="2">
    <source>
        <dbReference type="Proteomes" id="UP000010472"/>
    </source>
</evidence>